<proteinExistence type="predicted"/>
<dbReference type="PANTHER" id="PTHR13060">
    <property type="entry name" value="SGT1 PROTEIN HSGT1 SUPPRESSOR OF GCR2"/>
    <property type="match status" value="1"/>
</dbReference>
<protein>
    <recommendedName>
        <fullName evidence="4">SGT1-domain-containing protein</fullName>
    </recommendedName>
</protein>
<evidence type="ECO:0008006" key="4">
    <source>
        <dbReference type="Google" id="ProtNLM"/>
    </source>
</evidence>
<evidence type="ECO:0000256" key="1">
    <source>
        <dbReference type="SAM" id="MobiDB-lite"/>
    </source>
</evidence>
<evidence type="ECO:0000313" key="3">
    <source>
        <dbReference type="Proteomes" id="UP001383192"/>
    </source>
</evidence>
<feature type="region of interest" description="Disordered" evidence="1">
    <location>
        <begin position="497"/>
        <end position="544"/>
    </location>
</feature>
<feature type="compositionally biased region" description="Polar residues" evidence="1">
    <location>
        <begin position="574"/>
        <end position="591"/>
    </location>
</feature>
<dbReference type="AlphaFoldDB" id="A0AAW0E4X8"/>
<organism evidence="2 3">
    <name type="scientific">Paramarasmius palmivorus</name>
    <dbReference type="NCBI Taxonomy" id="297713"/>
    <lineage>
        <taxon>Eukaryota</taxon>
        <taxon>Fungi</taxon>
        <taxon>Dikarya</taxon>
        <taxon>Basidiomycota</taxon>
        <taxon>Agaricomycotina</taxon>
        <taxon>Agaricomycetes</taxon>
        <taxon>Agaricomycetidae</taxon>
        <taxon>Agaricales</taxon>
        <taxon>Marasmiineae</taxon>
        <taxon>Marasmiaceae</taxon>
        <taxon>Paramarasmius</taxon>
    </lineage>
</organism>
<dbReference type="Proteomes" id="UP001383192">
    <property type="component" value="Unassembled WGS sequence"/>
</dbReference>
<gene>
    <name evidence="2" type="ORF">VNI00_001952</name>
</gene>
<comment type="caution">
    <text evidence="2">The sequence shown here is derived from an EMBL/GenBank/DDBJ whole genome shotgun (WGS) entry which is preliminary data.</text>
</comment>
<dbReference type="InterPro" id="IPR010770">
    <property type="entry name" value="Ecd"/>
</dbReference>
<feature type="compositionally biased region" description="Polar residues" evidence="1">
    <location>
        <begin position="722"/>
        <end position="736"/>
    </location>
</feature>
<feature type="region of interest" description="Disordered" evidence="1">
    <location>
        <begin position="574"/>
        <end position="627"/>
    </location>
</feature>
<feature type="compositionally biased region" description="Acidic residues" evidence="1">
    <location>
        <begin position="464"/>
        <end position="474"/>
    </location>
</feature>
<evidence type="ECO:0000313" key="2">
    <source>
        <dbReference type="EMBL" id="KAK7058321.1"/>
    </source>
</evidence>
<dbReference type="PANTHER" id="PTHR13060:SF0">
    <property type="entry name" value="PROTEIN ECDYSONELESS HOMOLOG"/>
    <property type="match status" value="1"/>
</dbReference>
<reference evidence="2 3" key="1">
    <citation type="submission" date="2024-01" db="EMBL/GenBank/DDBJ databases">
        <title>A draft genome for a cacao thread blight-causing isolate of Paramarasmius palmivorus.</title>
        <authorList>
            <person name="Baruah I.K."/>
            <person name="Bukari Y."/>
            <person name="Amoako-Attah I."/>
            <person name="Meinhardt L.W."/>
            <person name="Bailey B.A."/>
            <person name="Cohen S.P."/>
        </authorList>
    </citation>
    <scope>NUCLEOTIDE SEQUENCE [LARGE SCALE GENOMIC DNA]</scope>
    <source>
        <strain evidence="2 3">GH-12</strain>
    </source>
</reference>
<feature type="compositionally biased region" description="Basic and acidic residues" evidence="1">
    <location>
        <begin position="449"/>
        <end position="460"/>
    </location>
</feature>
<dbReference type="Pfam" id="PF07093">
    <property type="entry name" value="SGT1"/>
    <property type="match status" value="1"/>
</dbReference>
<feature type="compositionally biased region" description="Polar residues" evidence="1">
    <location>
        <begin position="686"/>
        <end position="706"/>
    </location>
</feature>
<dbReference type="GO" id="GO:0005634">
    <property type="term" value="C:nucleus"/>
    <property type="evidence" value="ECO:0007669"/>
    <property type="project" value="TreeGrafter"/>
</dbReference>
<feature type="compositionally biased region" description="Acidic residues" evidence="1">
    <location>
        <begin position="513"/>
        <end position="528"/>
    </location>
</feature>
<sequence>MDIFNRTPAISEDTLQYRLYPKKDEAGDKPSTATLAACIHSSVESLLPPEFLWHRDSFELKVAQDSDTQDWLLEGRMRVGDCVDDEWCTVWLLRQISSKWDVAISVYDTDGEFLLIEAADALPSWVKPTNSENRVWIYHSQLHLIGLSYVSPPSKASRSRRSRTSSGDSDDEDDDTEDFLAVEDALKVLRDPLSDTLAPPEVANVIWRRISGYPAAARSHVHYTKAYIPLDVAKALYVNPSLIQKAVEAFYTRDAIQLRAAHKMSRFPPNSSILTTVRMTRTAYAQLVGQKFYPPKVFGRWQENEGTKEWRWHDVGMKIAVGFEMLFAESKGKSDILNTSPEGIQSQSQSVKDALQRNADYIAYRQKLISLGFFREQAEGSQVWNEQEDKAISVFINTLKQDDATRPSFAALVSSAISQCPEPLPSVSHDEDSDGWLDIDAKDFEDMLAKSETKSPEKGASDAMDVDQPDTEMTPEDRVASEQASRLRDLAAKVEEFVEGEGDIEGARFKDEEFSDEEFGDEESSEDEVQNRRDQGQQRESDMAKLVPALEPNEYGKMPASFHNNSQKVTKTTMETDVIDSTDTNSTQTQIKPIRKPILPRDKFDGVDSDDESENDENSEDEEDMPQVVGDIEVDMGEEEDEFLEFSRQALGISDDQWKSIIKDRQGRGAYVPKDPFPATKIPTDSAPNNAKNRGSGSTPQPNPNLDSFEALMKAMDMELNRSVQHSGSNGNQKPETASKKDKGKGKAKVTFEDEKEDEDIEAMMAEELQNTLERGDDDEDGGLGDANIDYNLIKNFLESFKSQGGLSGPVSNLAGRLQPGWKLPRDDGPM</sequence>
<feature type="region of interest" description="Disordered" evidence="1">
    <location>
        <begin position="449"/>
        <end position="485"/>
    </location>
</feature>
<feature type="compositionally biased region" description="Basic and acidic residues" evidence="1">
    <location>
        <begin position="529"/>
        <end position="543"/>
    </location>
</feature>
<feature type="compositionally biased region" description="Acidic residues" evidence="1">
    <location>
        <begin position="607"/>
        <end position="625"/>
    </location>
</feature>
<feature type="region of interest" description="Disordered" evidence="1">
    <location>
        <begin position="152"/>
        <end position="176"/>
    </location>
</feature>
<feature type="region of interest" description="Disordered" evidence="1">
    <location>
        <begin position="811"/>
        <end position="831"/>
    </location>
</feature>
<feature type="region of interest" description="Disordered" evidence="1">
    <location>
        <begin position="664"/>
        <end position="760"/>
    </location>
</feature>
<feature type="compositionally biased region" description="Basic and acidic residues" evidence="1">
    <location>
        <begin position="475"/>
        <end position="485"/>
    </location>
</feature>
<name>A0AAW0E4X8_9AGAR</name>
<dbReference type="EMBL" id="JAYKXP010000005">
    <property type="protein sequence ID" value="KAK7058321.1"/>
    <property type="molecule type" value="Genomic_DNA"/>
</dbReference>
<keyword evidence="3" id="KW-1185">Reference proteome</keyword>
<accession>A0AAW0E4X8</accession>